<dbReference type="InterPro" id="IPR032675">
    <property type="entry name" value="LRR_dom_sf"/>
</dbReference>
<dbReference type="GO" id="GO:0006952">
    <property type="term" value="P:defense response"/>
    <property type="evidence" value="ECO:0007669"/>
    <property type="project" value="UniProtKB-KW"/>
</dbReference>
<gene>
    <name evidence="7" type="ORF">RchiOBHm_Chr7g0228981</name>
</gene>
<proteinExistence type="predicted"/>
<comment type="caution">
    <text evidence="7">The sequence shown here is derived from an EMBL/GenBank/DDBJ whole genome shotgun (WGS) entry which is preliminary data.</text>
</comment>
<evidence type="ECO:0000313" key="8">
    <source>
        <dbReference type="Proteomes" id="UP000238479"/>
    </source>
</evidence>
<dbReference type="PANTHER" id="PTHR47186">
    <property type="entry name" value="LEUCINE-RICH REPEAT-CONTAINING PROTEIN 57"/>
    <property type="match status" value="1"/>
</dbReference>
<evidence type="ECO:0000256" key="1">
    <source>
        <dbReference type="ARBA" id="ARBA00022614"/>
    </source>
</evidence>
<keyword evidence="4" id="KW-0611">Plant defense</keyword>
<evidence type="ECO:0000259" key="6">
    <source>
        <dbReference type="Pfam" id="PF23598"/>
    </source>
</evidence>
<keyword evidence="3" id="KW-0547">Nucleotide-binding</keyword>
<evidence type="ECO:0000256" key="2">
    <source>
        <dbReference type="ARBA" id="ARBA00022737"/>
    </source>
</evidence>
<keyword evidence="2" id="KW-0677">Repeat</keyword>
<dbReference type="Proteomes" id="UP000238479">
    <property type="component" value="Chromosome 7"/>
</dbReference>
<dbReference type="InterPro" id="IPR003591">
    <property type="entry name" value="Leu-rich_rpt_typical-subtyp"/>
</dbReference>
<dbReference type="InterPro" id="IPR001611">
    <property type="entry name" value="Leu-rich_rpt"/>
</dbReference>
<dbReference type="Pfam" id="PF23598">
    <property type="entry name" value="LRR_14"/>
    <property type="match status" value="1"/>
</dbReference>
<dbReference type="InterPro" id="IPR041118">
    <property type="entry name" value="Rx_N"/>
</dbReference>
<dbReference type="Pfam" id="PF18052">
    <property type="entry name" value="Rx_N"/>
    <property type="match status" value="1"/>
</dbReference>
<dbReference type="SMART" id="SM00369">
    <property type="entry name" value="LRR_TYP"/>
    <property type="match status" value="2"/>
</dbReference>
<accession>A0A2P6PF08</accession>
<dbReference type="EMBL" id="PDCK01000045">
    <property type="protein sequence ID" value="PRQ20511.1"/>
    <property type="molecule type" value="Genomic_DNA"/>
</dbReference>
<dbReference type="Gene3D" id="3.80.10.10">
    <property type="entry name" value="Ribonuclease Inhibitor"/>
    <property type="match status" value="2"/>
</dbReference>
<sequence>MAEALINLLLEQLVTVAFDHTKEAVTLVSNAKTEVKKFSSNLQAIQAVLEDAEKQQVEKASVKIWLDQLNDVSYEMVDVLDEWNTEILKQKAKGVPTEKKKTFKKDVEEEVDDWDKSITILCKMHDIVHDFMQFLNKNECFTMEAKEANTRMMVISEEVRHLSLMYAPYSSPLLDFIPLVNCKKLRTLATFDSSMSSIDIKAISQLKCLRTLNLSDNGIQELPEEIGELIHLRYLDLSENDGLEKLAHSLGNLYNLQTLRLTGCWGIRALPENMGNLINLRHLHTKRCDSLEYLPSGIGRLTSLQTLNTCPVNHDSGPSEGLKLGDLGSLDQLQGSLFIKIQGNLKDATSEAQKARLWNKKLCILVLQFPTLDKQSHVQVLEALRPHQDLQTLLIGYYGGTTAPSWMISLQNLRSLSLHAWDGCEFLPPLGKLPFLEKLLVFGMEKVKTVGDEFLGITDTQTSSSSSSVLFPKLKKLRFEEMGEWEQWEGVGGRTESSGAEISIMPCLVSFKIRDCPKLMNLPLFLQNTPVRKIRISGYRRSIITPVWPENCDVNIYRALEDPETPNSTERVETEILIDSQGYEEMWQELPSNFLISNATSSLALECMWTQQSAGSHL</sequence>
<dbReference type="InterPro" id="IPR038005">
    <property type="entry name" value="RX-like_CC"/>
</dbReference>
<dbReference type="PANTHER" id="PTHR47186:SF30">
    <property type="entry name" value="EF-HAND DOMAIN-CONTAINING PROTEIN"/>
    <property type="match status" value="1"/>
</dbReference>
<dbReference type="GO" id="GO:0000166">
    <property type="term" value="F:nucleotide binding"/>
    <property type="evidence" value="ECO:0007669"/>
    <property type="project" value="UniProtKB-KW"/>
</dbReference>
<keyword evidence="1" id="KW-0433">Leucine-rich repeat</keyword>
<dbReference type="Gene3D" id="1.20.5.4130">
    <property type="match status" value="1"/>
</dbReference>
<protein>
    <submittedName>
        <fullName evidence="7">Putative leucine-rich repeat domain, L domain-containing protein</fullName>
    </submittedName>
</protein>
<evidence type="ECO:0000313" key="7">
    <source>
        <dbReference type="EMBL" id="PRQ20511.1"/>
    </source>
</evidence>
<organism evidence="7 8">
    <name type="scientific">Rosa chinensis</name>
    <name type="common">China rose</name>
    <dbReference type="NCBI Taxonomy" id="74649"/>
    <lineage>
        <taxon>Eukaryota</taxon>
        <taxon>Viridiplantae</taxon>
        <taxon>Streptophyta</taxon>
        <taxon>Embryophyta</taxon>
        <taxon>Tracheophyta</taxon>
        <taxon>Spermatophyta</taxon>
        <taxon>Magnoliopsida</taxon>
        <taxon>eudicotyledons</taxon>
        <taxon>Gunneridae</taxon>
        <taxon>Pentapetalae</taxon>
        <taxon>rosids</taxon>
        <taxon>fabids</taxon>
        <taxon>Rosales</taxon>
        <taxon>Rosaceae</taxon>
        <taxon>Rosoideae</taxon>
        <taxon>Rosoideae incertae sedis</taxon>
        <taxon>Rosa</taxon>
    </lineage>
</organism>
<dbReference type="SUPFAM" id="SSF52058">
    <property type="entry name" value="L domain-like"/>
    <property type="match status" value="1"/>
</dbReference>
<feature type="domain" description="Disease resistance N-terminal" evidence="5">
    <location>
        <begin position="11"/>
        <end position="97"/>
    </location>
</feature>
<evidence type="ECO:0000256" key="3">
    <source>
        <dbReference type="ARBA" id="ARBA00022741"/>
    </source>
</evidence>
<dbReference type="PROSITE" id="PS51450">
    <property type="entry name" value="LRR"/>
    <property type="match status" value="1"/>
</dbReference>
<dbReference type="Gramene" id="PRQ20511">
    <property type="protein sequence ID" value="PRQ20511"/>
    <property type="gene ID" value="RchiOBHm_Chr7g0228981"/>
</dbReference>
<reference evidence="7 8" key="1">
    <citation type="journal article" date="2018" name="Nat. Genet.">
        <title>The Rosa genome provides new insights in the design of modern roses.</title>
        <authorList>
            <person name="Bendahmane M."/>
        </authorList>
    </citation>
    <scope>NUCLEOTIDE SEQUENCE [LARGE SCALE GENOMIC DNA]</scope>
    <source>
        <strain evidence="8">cv. Old Blush</strain>
    </source>
</reference>
<dbReference type="AlphaFoldDB" id="A0A2P6PF08"/>
<dbReference type="InterPro" id="IPR055414">
    <property type="entry name" value="LRR_R13L4/SHOC2-like"/>
</dbReference>
<evidence type="ECO:0000256" key="4">
    <source>
        <dbReference type="ARBA" id="ARBA00022821"/>
    </source>
</evidence>
<keyword evidence="8" id="KW-1185">Reference proteome</keyword>
<dbReference type="CDD" id="cd14798">
    <property type="entry name" value="RX-CC_like"/>
    <property type="match status" value="1"/>
</dbReference>
<dbReference type="STRING" id="74649.A0A2P6PF08"/>
<dbReference type="OMA" id="EANTRMM"/>
<name>A0A2P6PF08_ROSCH</name>
<evidence type="ECO:0000259" key="5">
    <source>
        <dbReference type="Pfam" id="PF18052"/>
    </source>
</evidence>
<feature type="domain" description="Disease resistance R13L4/SHOC-2-like LRR" evidence="6">
    <location>
        <begin position="184"/>
        <end position="480"/>
    </location>
</feature>